<keyword evidence="1" id="KW-0812">Transmembrane</keyword>
<proteinExistence type="predicted"/>
<feature type="transmembrane region" description="Helical" evidence="1">
    <location>
        <begin position="103"/>
        <end position="125"/>
    </location>
</feature>
<accession>A0A1H7UB66</accession>
<reference evidence="3" key="1">
    <citation type="submission" date="2016-10" db="EMBL/GenBank/DDBJ databases">
        <authorList>
            <person name="Varghese N."/>
            <person name="Submissions S."/>
        </authorList>
    </citation>
    <scope>NUCLEOTIDE SEQUENCE [LARGE SCALE GENOMIC DNA]</scope>
    <source>
        <strain evidence="3">Jip14</strain>
    </source>
</reference>
<dbReference type="STRING" id="332977.SAMN05421740_11476"/>
<dbReference type="Gene3D" id="3.30.530.20">
    <property type="match status" value="1"/>
</dbReference>
<gene>
    <name evidence="2" type="ORF">SAMN05421740_11476</name>
</gene>
<organism evidence="2 3">
    <name type="scientific">Parapedobacter koreensis</name>
    <dbReference type="NCBI Taxonomy" id="332977"/>
    <lineage>
        <taxon>Bacteria</taxon>
        <taxon>Pseudomonadati</taxon>
        <taxon>Bacteroidota</taxon>
        <taxon>Sphingobacteriia</taxon>
        <taxon>Sphingobacteriales</taxon>
        <taxon>Sphingobacteriaceae</taxon>
        <taxon>Parapedobacter</taxon>
    </lineage>
</organism>
<feature type="transmembrane region" description="Helical" evidence="1">
    <location>
        <begin position="21"/>
        <end position="40"/>
    </location>
</feature>
<keyword evidence="1" id="KW-0472">Membrane</keyword>
<keyword evidence="3" id="KW-1185">Reference proteome</keyword>
<name>A0A1H7UB66_9SPHI</name>
<sequence>MLKPMRKLFDLSLPEENSRRKTIAVVMTVILAGLLTLWGIHGIGEYGIALFLFTPLFIGANPSILYGWRKPITRRDAFLLGLLTLGIFMAGLVLFAIEGLICIAMAAPFALFFMWIGSLIGYAIINKAPNNAPTATLLLVAAIPAMAFVEKDIEPALTSVTTSVTIVADPHTVWENVIAFPRMGEPEEFIFKTGIAYPVEAKIDGMGVGAIRHCNFTTGSFVEPITVWDEPRLLQFDVAEQPATMKELSFWDVDAPHLQDYLVSKKGEFKLTGLPGGNTLLEGTTWYCLRIKPAFYWHLWSKGIIHKIHARVLNHIKTNAEMEAYQIKYTKPHR</sequence>
<evidence type="ECO:0000313" key="3">
    <source>
        <dbReference type="Proteomes" id="UP000198916"/>
    </source>
</evidence>
<dbReference type="OrthoDB" id="118637at2"/>
<evidence type="ECO:0008006" key="4">
    <source>
        <dbReference type="Google" id="ProtNLM"/>
    </source>
</evidence>
<protein>
    <recommendedName>
        <fullName evidence="4">Polyketide cyclase / dehydrase and lipid transport</fullName>
    </recommendedName>
</protein>
<dbReference type="EMBL" id="FNZR01000014">
    <property type="protein sequence ID" value="SEL94253.1"/>
    <property type="molecule type" value="Genomic_DNA"/>
</dbReference>
<evidence type="ECO:0000313" key="2">
    <source>
        <dbReference type="EMBL" id="SEL94253.1"/>
    </source>
</evidence>
<dbReference type="Proteomes" id="UP000198916">
    <property type="component" value="Unassembled WGS sequence"/>
</dbReference>
<evidence type="ECO:0000256" key="1">
    <source>
        <dbReference type="SAM" id="Phobius"/>
    </source>
</evidence>
<keyword evidence="1" id="KW-1133">Transmembrane helix</keyword>
<dbReference type="AlphaFoldDB" id="A0A1H7UB66"/>
<dbReference type="SUPFAM" id="SSF55961">
    <property type="entry name" value="Bet v1-like"/>
    <property type="match status" value="1"/>
</dbReference>
<dbReference type="InterPro" id="IPR023393">
    <property type="entry name" value="START-like_dom_sf"/>
</dbReference>
<feature type="transmembrane region" description="Helical" evidence="1">
    <location>
        <begin position="46"/>
        <end position="65"/>
    </location>
</feature>
<feature type="transmembrane region" description="Helical" evidence="1">
    <location>
        <begin position="77"/>
        <end position="97"/>
    </location>
</feature>